<feature type="transmembrane region" description="Helical" evidence="5">
    <location>
        <begin position="167"/>
        <end position="185"/>
    </location>
</feature>
<keyword evidence="4 5" id="KW-0472">Membrane</keyword>
<protein>
    <recommendedName>
        <fullName evidence="6">Peptidase S54 rhomboid domain-containing protein</fullName>
    </recommendedName>
</protein>
<dbReference type="InterPro" id="IPR022764">
    <property type="entry name" value="Peptidase_S54_rhomboid_dom"/>
</dbReference>
<dbReference type="GO" id="GO:0016020">
    <property type="term" value="C:membrane"/>
    <property type="evidence" value="ECO:0007669"/>
    <property type="project" value="UniProtKB-SubCell"/>
</dbReference>
<dbReference type="GO" id="GO:0004252">
    <property type="term" value="F:serine-type endopeptidase activity"/>
    <property type="evidence" value="ECO:0007669"/>
    <property type="project" value="InterPro"/>
</dbReference>
<dbReference type="PANTHER" id="PTHR43066">
    <property type="entry name" value="RHOMBOID-RELATED PROTEIN"/>
    <property type="match status" value="1"/>
</dbReference>
<evidence type="ECO:0000256" key="3">
    <source>
        <dbReference type="ARBA" id="ARBA00022989"/>
    </source>
</evidence>
<dbReference type="EMBL" id="AOLP01000012">
    <property type="protein sequence ID" value="EMA04267.1"/>
    <property type="molecule type" value="Genomic_DNA"/>
</dbReference>
<dbReference type="Proteomes" id="UP000011553">
    <property type="component" value="Unassembled WGS sequence"/>
</dbReference>
<evidence type="ECO:0000259" key="6">
    <source>
        <dbReference type="Pfam" id="PF01694"/>
    </source>
</evidence>
<feature type="transmembrane region" description="Helical" evidence="5">
    <location>
        <begin position="104"/>
        <end position="123"/>
    </location>
</feature>
<dbReference type="Pfam" id="PF01694">
    <property type="entry name" value="Rhomboid"/>
    <property type="match status" value="1"/>
</dbReference>
<feature type="transmembrane region" description="Helical" evidence="5">
    <location>
        <begin position="191"/>
        <end position="210"/>
    </location>
</feature>
<dbReference type="RefSeq" id="WP_004969895.1">
    <property type="nucleotide sequence ID" value="NZ_AOLP01000012.1"/>
</dbReference>
<comment type="subcellular location">
    <subcellularLocation>
        <location evidence="1">Membrane</location>
        <topology evidence="1">Multi-pass membrane protein</topology>
    </subcellularLocation>
</comment>
<dbReference type="Gene3D" id="1.20.1540.10">
    <property type="entry name" value="Rhomboid-like"/>
    <property type="match status" value="1"/>
</dbReference>
<evidence type="ECO:0000313" key="8">
    <source>
        <dbReference type="Proteomes" id="UP000011553"/>
    </source>
</evidence>
<keyword evidence="3 5" id="KW-1133">Transmembrane helix</keyword>
<evidence type="ECO:0000256" key="4">
    <source>
        <dbReference type="ARBA" id="ARBA00023136"/>
    </source>
</evidence>
<sequence>MNEWRQGGEQPHPGADETIGGAIVRNPVVQTLFLMSLVSAATWVANFVGLSRELFVLSAPLADRPWTLVTSVYAHIGPDHLLGNAIMVLIFGGLVSISTTSLRFHLFFLISGVSAGVAQVAAYHMQDSILFLGVLGSSGAAFALMGYVLTSNILSKFVSDRLGLPRWFGAVVIVFVAAGLTMSYSAPGSALFAHFTGAMIGLVAGHSRLLHT</sequence>
<accession>M0J548</accession>
<feature type="transmembrane region" description="Helical" evidence="5">
    <location>
        <begin position="129"/>
        <end position="155"/>
    </location>
</feature>
<reference evidence="7 8" key="1">
    <citation type="journal article" date="2014" name="PLoS Genet.">
        <title>Phylogenetically driven sequencing of extremely halophilic archaea reveals strategies for static and dynamic osmo-response.</title>
        <authorList>
            <person name="Becker E.A."/>
            <person name="Seitzer P.M."/>
            <person name="Tritt A."/>
            <person name="Larsen D."/>
            <person name="Krusor M."/>
            <person name="Yao A.I."/>
            <person name="Wu D."/>
            <person name="Madern D."/>
            <person name="Eisen J.A."/>
            <person name="Darling A.E."/>
            <person name="Facciotti M.T."/>
        </authorList>
    </citation>
    <scope>NUCLEOTIDE SEQUENCE [LARGE SCALE GENOMIC DNA]</scope>
    <source>
        <strain evidence="7 8">ATCC 35960</strain>
    </source>
</reference>
<dbReference type="SUPFAM" id="SSF144091">
    <property type="entry name" value="Rhomboid-like"/>
    <property type="match status" value="1"/>
</dbReference>
<proteinExistence type="predicted"/>
<gene>
    <name evidence="7" type="ORF">C438_13183</name>
</gene>
<dbReference type="AlphaFoldDB" id="M0J548"/>
<evidence type="ECO:0000256" key="5">
    <source>
        <dbReference type="SAM" id="Phobius"/>
    </source>
</evidence>
<keyword evidence="8" id="KW-1185">Reference proteome</keyword>
<feature type="domain" description="Peptidase S54 rhomboid" evidence="6">
    <location>
        <begin position="64"/>
        <end position="205"/>
    </location>
</feature>
<organism evidence="7 8">
    <name type="scientific">Haloferax denitrificans ATCC 35960</name>
    <dbReference type="NCBI Taxonomy" id="662478"/>
    <lineage>
        <taxon>Archaea</taxon>
        <taxon>Methanobacteriati</taxon>
        <taxon>Methanobacteriota</taxon>
        <taxon>Stenosarchaea group</taxon>
        <taxon>Halobacteria</taxon>
        <taxon>Halobacteriales</taxon>
        <taxon>Haloferacaceae</taxon>
        <taxon>Haloferax</taxon>
    </lineage>
</organism>
<evidence type="ECO:0000256" key="2">
    <source>
        <dbReference type="ARBA" id="ARBA00022692"/>
    </source>
</evidence>
<feature type="transmembrane region" description="Helical" evidence="5">
    <location>
        <begin position="32"/>
        <end position="50"/>
    </location>
</feature>
<dbReference type="InterPro" id="IPR035952">
    <property type="entry name" value="Rhomboid-like_sf"/>
</dbReference>
<evidence type="ECO:0000256" key="1">
    <source>
        <dbReference type="ARBA" id="ARBA00004141"/>
    </source>
</evidence>
<evidence type="ECO:0000313" key="7">
    <source>
        <dbReference type="EMBL" id="EMA04267.1"/>
    </source>
</evidence>
<comment type="caution">
    <text evidence="7">The sequence shown here is derived from an EMBL/GenBank/DDBJ whole genome shotgun (WGS) entry which is preliminary data.</text>
</comment>
<name>M0J548_9EURY</name>
<feature type="transmembrane region" description="Helical" evidence="5">
    <location>
        <begin position="81"/>
        <end position="97"/>
    </location>
</feature>
<keyword evidence="2 5" id="KW-0812">Transmembrane</keyword>